<evidence type="ECO:0000259" key="3">
    <source>
        <dbReference type="Pfam" id="PF06738"/>
    </source>
</evidence>
<feature type="domain" description="Threonine/serine exporter-like N-terminal" evidence="3">
    <location>
        <begin position="28"/>
        <end position="261"/>
    </location>
</feature>
<feature type="transmembrane region" description="Helical" evidence="2">
    <location>
        <begin position="157"/>
        <end position="174"/>
    </location>
</feature>
<dbReference type="RefSeq" id="WP_204390653.1">
    <property type="nucleotide sequence ID" value="NZ_JAFBBW010000001.1"/>
</dbReference>
<evidence type="ECO:0000256" key="1">
    <source>
        <dbReference type="ARBA" id="ARBA00034125"/>
    </source>
</evidence>
<comment type="caution">
    <text evidence="4">The sequence shown here is derived from an EMBL/GenBank/DDBJ whole genome shotgun (WGS) entry which is preliminary data.</text>
</comment>
<dbReference type="InterPro" id="IPR051361">
    <property type="entry name" value="ThrE/Ser_Exporter"/>
</dbReference>
<name>A0ABV9R361_9MICO</name>
<comment type="similarity">
    <text evidence="1">Belongs to the ThrE exporter (TC 2.A.79) family.</text>
</comment>
<feature type="transmembrane region" description="Helical" evidence="2">
    <location>
        <begin position="332"/>
        <end position="348"/>
    </location>
</feature>
<dbReference type="EMBL" id="JBHSJC010000001">
    <property type="protein sequence ID" value="MFC4827886.1"/>
    <property type="molecule type" value="Genomic_DNA"/>
</dbReference>
<dbReference type="Pfam" id="PF06738">
    <property type="entry name" value="ThrE"/>
    <property type="match status" value="1"/>
</dbReference>
<keyword evidence="2" id="KW-1133">Transmembrane helix</keyword>
<feature type="transmembrane region" description="Helical" evidence="2">
    <location>
        <begin position="243"/>
        <end position="267"/>
    </location>
</feature>
<evidence type="ECO:0000256" key="2">
    <source>
        <dbReference type="SAM" id="Phobius"/>
    </source>
</evidence>
<dbReference type="PANTHER" id="PTHR31082">
    <property type="entry name" value="PHEROMONE-REGULATED MEMBRANE PROTEIN 10"/>
    <property type="match status" value="1"/>
</dbReference>
<dbReference type="PANTHER" id="PTHR31082:SF4">
    <property type="entry name" value="PHEROMONE-REGULATED MEMBRANE PROTEIN 10"/>
    <property type="match status" value="1"/>
</dbReference>
<dbReference type="InterPro" id="IPR010619">
    <property type="entry name" value="ThrE-like_N"/>
</dbReference>
<keyword evidence="2" id="KW-0472">Membrane</keyword>
<feature type="transmembrane region" description="Helical" evidence="2">
    <location>
        <begin position="181"/>
        <end position="204"/>
    </location>
</feature>
<protein>
    <submittedName>
        <fullName evidence="4">Threonine/serine exporter ThrE family protein</fullName>
    </submittedName>
</protein>
<proteinExistence type="inferred from homology"/>
<feature type="transmembrane region" description="Helical" evidence="2">
    <location>
        <begin position="390"/>
        <end position="411"/>
    </location>
</feature>
<keyword evidence="5" id="KW-1185">Reference proteome</keyword>
<accession>A0ABV9R361</accession>
<evidence type="ECO:0000313" key="4">
    <source>
        <dbReference type="EMBL" id="MFC4827886.1"/>
    </source>
</evidence>
<keyword evidence="2" id="KW-0812">Transmembrane</keyword>
<gene>
    <name evidence="4" type="ORF">ACFPER_03730</name>
</gene>
<reference evidence="5" key="1">
    <citation type="journal article" date="2019" name="Int. J. Syst. Evol. Microbiol.">
        <title>The Global Catalogue of Microorganisms (GCM) 10K type strain sequencing project: providing services to taxonomists for standard genome sequencing and annotation.</title>
        <authorList>
            <consortium name="The Broad Institute Genomics Platform"/>
            <consortium name="The Broad Institute Genome Sequencing Center for Infectious Disease"/>
            <person name="Wu L."/>
            <person name="Ma J."/>
        </authorList>
    </citation>
    <scope>NUCLEOTIDE SEQUENCE [LARGE SCALE GENOMIC DNA]</scope>
    <source>
        <strain evidence="5">CGMCC 1.12192</strain>
    </source>
</reference>
<feature type="transmembrane region" description="Helical" evidence="2">
    <location>
        <begin position="279"/>
        <end position="300"/>
    </location>
</feature>
<feature type="transmembrane region" description="Helical" evidence="2">
    <location>
        <begin position="360"/>
        <end position="378"/>
    </location>
</feature>
<evidence type="ECO:0000313" key="5">
    <source>
        <dbReference type="Proteomes" id="UP001595960"/>
    </source>
</evidence>
<sequence>MPITPAPPPADGERPSDTVQDPALLRTFLLGLAEGMTASAESTDRIRADVVQIARAYGWEDVDVVVLPTIAMVQTGRGDTARVALRSVRATFRFDQIAELSRLMRQARAAEITPADGIRRLNEIGAMPPSRHWFMRTFGHALLTAGLALLLAPSWQAALVGFGLGALIGVAKLVRSQTLTLVLPIVASFTCALIVFLLAPYVALGDPLRVLIAPLATFLPGALLTTGVRELAAGQMVAGTSRLGAGLVQLALLAFGILSAGTIVGVGEESYSPLEATTTLPWWVAGIGLALYALGTYLHFAAPGRSYGWVLLALVVAYGAQQLGAFLLGPSVSGFFGALVVAPLVLWIEDLRGVPSQMVFLPAFWVLVPGASGLIGVTEAVGASAGIGDFSAAFVTVMSIALGVLIGSALYRFVRRSAEELSEFHIDLPAVLAPSDEPVLTRIASATTTRSSRRRRGRRD</sequence>
<dbReference type="Proteomes" id="UP001595960">
    <property type="component" value="Unassembled WGS sequence"/>
</dbReference>
<organism evidence="4 5">
    <name type="scientific">Agromyces aurantiacus</name>
    <dbReference type="NCBI Taxonomy" id="165814"/>
    <lineage>
        <taxon>Bacteria</taxon>
        <taxon>Bacillati</taxon>
        <taxon>Actinomycetota</taxon>
        <taxon>Actinomycetes</taxon>
        <taxon>Micrococcales</taxon>
        <taxon>Microbacteriaceae</taxon>
        <taxon>Agromyces</taxon>
    </lineage>
</organism>